<evidence type="ECO:0000256" key="2">
    <source>
        <dbReference type="ARBA" id="ARBA00022617"/>
    </source>
</evidence>
<protein>
    <recommendedName>
        <fullName evidence="9">Cytochrome</fullName>
    </recommendedName>
</protein>
<dbReference type="FunFam" id="1.10.630.10:FF:000018">
    <property type="entry name" value="Cytochrome P450 monooxygenase"/>
    <property type="match status" value="1"/>
</dbReference>
<reference evidence="7 8" key="1">
    <citation type="submission" date="2015-10" db="EMBL/GenBank/DDBJ databases">
        <title>Draft genome sequence of Streptomyces canus DSM 40017, type strain for the species Streptomyces canus.</title>
        <authorList>
            <person name="Ruckert C."/>
            <person name="Winkler A."/>
            <person name="Kalinowski J."/>
            <person name="Kampfer P."/>
            <person name="Glaeser S."/>
        </authorList>
    </citation>
    <scope>NUCLEOTIDE SEQUENCE [LARGE SCALE GENOMIC DNA]</scope>
    <source>
        <strain evidence="7 8">DSM 40017</strain>
    </source>
</reference>
<dbReference type="PANTHER" id="PTHR46696">
    <property type="entry name" value="P450, PUTATIVE (EUROFUNG)-RELATED"/>
    <property type="match status" value="1"/>
</dbReference>
<dbReference type="AlphaFoldDB" id="A0A101SFM7"/>
<evidence type="ECO:0000256" key="6">
    <source>
        <dbReference type="ARBA" id="ARBA00023033"/>
    </source>
</evidence>
<dbReference type="PRINTS" id="PR00359">
    <property type="entry name" value="BP450"/>
</dbReference>
<evidence type="ECO:0000313" key="7">
    <source>
        <dbReference type="EMBL" id="KUN72728.1"/>
    </source>
</evidence>
<evidence type="ECO:0000256" key="1">
    <source>
        <dbReference type="ARBA" id="ARBA00010617"/>
    </source>
</evidence>
<keyword evidence="5" id="KW-0408">Iron</keyword>
<evidence type="ECO:0008006" key="9">
    <source>
        <dbReference type="Google" id="ProtNLM"/>
    </source>
</evidence>
<dbReference type="EMBL" id="LMWU01000010">
    <property type="protein sequence ID" value="KUN72728.1"/>
    <property type="molecule type" value="Genomic_DNA"/>
</dbReference>
<comment type="similarity">
    <text evidence="1">Belongs to the cytochrome P450 family.</text>
</comment>
<name>A0A101SFM7_9ACTN</name>
<comment type="caution">
    <text evidence="7">The sequence shown here is derived from an EMBL/GenBank/DDBJ whole genome shotgun (WGS) entry which is preliminary data.</text>
</comment>
<dbReference type="InterPro" id="IPR001128">
    <property type="entry name" value="Cyt_P450"/>
</dbReference>
<accession>A0A101SFM7</accession>
<dbReference type="CDD" id="cd11033">
    <property type="entry name" value="CYP142-like"/>
    <property type="match status" value="1"/>
</dbReference>
<evidence type="ECO:0000256" key="5">
    <source>
        <dbReference type="ARBA" id="ARBA00023004"/>
    </source>
</evidence>
<sequence>MVDKTQAHNPALPEFWLQKDIEAAFAEMRREKAVHWHEEPPSDWFPEGGRGFWSVVRFEDVVEVSRDQETFTSDHGTEIVDMTPEMVHIFGGMLNMSGAAHAHHRAIVNRVLTPRTVEALGDTIRLHARRCIDRVAAQDGCDFMQDMVGDFPAQIICELLGVPVDDRARLVALTGTALSAYGTAEAYNAMLEIIAYAESLVALAREQVSDSASFLRKLLTAQVDGRHMSDHEIAVFFALLATAGIETTATSIGQGMYALSLHPEQRRRWQSDFQQLAPRAVEEIVRWVTPVRYFRRTATRDTELAGQPIAKGDKVVMWYTSANRDESVIERAGELDFARAEERHVAFGGGGPHFCLGAVLARKEMTIFFEELFARLPDIEVSGEPERLHSNFVNGLAALPVRYTPA</sequence>
<keyword evidence="3" id="KW-0479">Metal-binding</keyword>
<evidence type="ECO:0000256" key="3">
    <source>
        <dbReference type="ARBA" id="ARBA00022723"/>
    </source>
</evidence>
<dbReference type="Gene3D" id="1.10.630.10">
    <property type="entry name" value="Cytochrome P450"/>
    <property type="match status" value="1"/>
</dbReference>
<organism evidence="7 8">
    <name type="scientific">Streptomyces canus</name>
    <dbReference type="NCBI Taxonomy" id="58343"/>
    <lineage>
        <taxon>Bacteria</taxon>
        <taxon>Bacillati</taxon>
        <taxon>Actinomycetota</taxon>
        <taxon>Actinomycetes</taxon>
        <taxon>Kitasatosporales</taxon>
        <taxon>Streptomycetaceae</taxon>
        <taxon>Streptomyces</taxon>
        <taxon>Streptomyces aurantiacus group</taxon>
    </lineage>
</organism>
<evidence type="ECO:0000313" key="8">
    <source>
        <dbReference type="Proteomes" id="UP000053669"/>
    </source>
</evidence>
<gene>
    <name evidence="7" type="ORF">AQJ46_11665</name>
</gene>
<keyword evidence="4" id="KW-0560">Oxidoreductase</keyword>
<dbReference type="GO" id="GO:0036199">
    <property type="term" value="F:cholest-4-en-3-one 26-monooxygenase activity"/>
    <property type="evidence" value="ECO:0007669"/>
    <property type="project" value="TreeGrafter"/>
</dbReference>
<dbReference type="GO" id="GO:0005506">
    <property type="term" value="F:iron ion binding"/>
    <property type="evidence" value="ECO:0007669"/>
    <property type="project" value="InterPro"/>
</dbReference>
<dbReference type="Proteomes" id="UP000053669">
    <property type="component" value="Unassembled WGS sequence"/>
</dbReference>
<dbReference type="STRING" id="58343.AQJ46_11665"/>
<dbReference type="InterPro" id="IPR002397">
    <property type="entry name" value="Cyt_P450_B"/>
</dbReference>
<keyword evidence="6" id="KW-0503">Monooxygenase</keyword>
<dbReference type="RefSeq" id="WP_059205482.1">
    <property type="nucleotide sequence ID" value="NZ_KQ948658.1"/>
</dbReference>
<dbReference type="GO" id="GO:0020037">
    <property type="term" value="F:heme binding"/>
    <property type="evidence" value="ECO:0007669"/>
    <property type="project" value="InterPro"/>
</dbReference>
<evidence type="ECO:0000256" key="4">
    <source>
        <dbReference type="ARBA" id="ARBA00023002"/>
    </source>
</evidence>
<dbReference type="SUPFAM" id="SSF48264">
    <property type="entry name" value="Cytochrome P450"/>
    <property type="match status" value="1"/>
</dbReference>
<dbReference type="GO" id="GO:0006707">
    <property type="term" value="P:cholesterol catabolic process"/>
    <property type="evidence" value="ECO:0007669"/>
    <property type="project" value="TreeGrafter"/>
</dbReference>
<dbReference type="GO" id="GO:0008395">
    <property type="term" value="F:steroid hydroxylase activity"/>
    <property type="evidence" value="ECO:0007669"/>
    <property type="project" value="TreeGrafter"/>
</dbReference>
<keyword evidence="2" id="KW-0349">Heme</keyword>
<dbReference type="PANTHER" id="PTHR46696:SF4">
    <property type="entry name" value="BIOTIN BIOSYNTHESIS CYTOCHROME P450"/>
    <property type="match status" value="1"/>
</dbReference>
<dbReference type="InterPro" id="IPR036396">
    <property type="entry name" value="Cyt_P450_sf"/>
</dbReference>
<dbReference type="Pfam" id="PF00067">
    <property type="entry name" value="p450"/>
    <property type="match status" value="1"/>
</dbReference>
<proteinExistence type="inferred from homology"/>